<comment type="caution">
    <text evidence="1">The sequence shown here is derived from an EMBL/GenBank/DDBJ whole genome shotgun (WGS) entry which is preliminary data.</text>
</comment>
<dbReference type="EMBL" id="DVJN01000016">
    <property type="protein sequence ID" value="HIS91558.1"/>
    <property type="molecule type" value="Genomic_DNA"/>
</dbReference>
<reference evidence="1" key="1">
    <citation type="submission" date="2020-10" db="EMBL/GenBank/DDBJ databases">
        <authorList>
            <person name="Gilroy R."/>
        </authorList>
    </citation>
    <scope>NUCLEOTIDE SEQUENCE</scope>
    <source>
        <strain evidence="1">13766</strain>
    </source>
</reference>
<dbReference type="SUPFAM" id="SSF74650">
    <property type="entry name" value="Galactose mutarotase-like"/>
    <property type="match status" value="1"/>
</dbReference>
<dbReference type="Proteomes" id="UP000824140">
    <property type="component" value="Unassembled WGS sequence"/>
</dbReference>
<gene>
    <name evidence="1" type="ORF">IAA84_00920</name>
</gene>
<dbReference type="AlphaFoldDB" id="A0A9D1K655"/>
<dbReference type="Gene3D" id="2.60.40.1760">
    <property type="entry name" value="glycosyl hydrolase (family 31)"/>
    <property type="match status" value="1"/>
</dbReference>
<reference evidence="1" key="2">
    <citation type="journal article" date="2021" name="PeerJ">
        <title>Extensive microbial diversity within the chicken gut microbiome revealed by metagenomics and culture.</title>
        <authorList>
            <person name="Gilroy R."/>
            <person name="Ravi A."/>
            <person name="Getino M."/>
            <person name="Pursley I."/>
            <person name="Horton D.L."/>
            <person name="Alikhan N.F."/>
            <person name="Baker D."/>
            <person name="Gharbi K."/>
            <person name="Hall N."/>
            <person name="Watson M."/>
            <person name="Adriaenssens E.M."/>
            <person name="Foster-Nyarko E."/>
            <person name="Jarju S."/>
            <person name="Secka A."/>
            <person name="Antonio M."/>
            <person name="Oren A."/>
            <person name="Chaudhuri R.R."/>
            <person name="La Ragione R."/>
            <person name="Hildebrand F."/>
            <person name="Pallen M.J."/>
        </authorList>
    </citation>
    <scope>NUCLEOTIDE SEQUENCE</scope>
    <source>
        <strain evidence="1">13766</strain>
    </source>
</reference>
<protein>
    <submittedName>
        <fullName evidence="1">Uncharacterized protein</fullName>
    </submittedName>
</protein>
<sequence>METWKTQLAGGEWTVCALAEGIYRVILRRDARQRESMLTRYGIVQTDLGAVEATRLENGLRAGESRVEVEDGRAVFHSRGYSLVLDASATFQERYRYGGFCLRIPLDEDERLFGLGDETRDALMKRGREADLWQANVTSYGPVPYVMSAKGWSILLNVTYRHHYDLGKTDPDALRVESAQGMLDAYVFLGASMKDALDKYTRVSGRPVLLPKAAY</sequence>
<dbReference type="GO" id="GO:0030246">
    <property type="term" value="F:carbohydrate binding"/>
    <property type="evidence" value="ECO:0007669"/>
    <property type="project" value="InterPro"/>
</dbReference>
<dbReference type="GO" id="GO:0005975">
    <property type="term" value="P:carbohydrate metabolic process"/>
    <property type="evidence" value="ECO:0007669"/>
    <property type="project" value="InterPro"/>
</dbReference>
<dbReference type="GO" id="GO:0003824">
    <property type="term" value="F:catalytic activity"/>
    <property type="evidence" value="ECO:0007669"/>
    <property type="project" value="InterPro"/>
</dbReference>
<name>A0A9D1K655_9FIRM</name>
<dbReference type="CDD" id="cd14752">
    <property type="entry name" value="GH31_N"/>
    <property type="match status" value="1"/>
</dbReference>
<dbReference type="InterPro" id="IPR011013">
    <property type="entry name" value="Gal_mutarotase_sf_dom"/>
</dbReference>
<evidence type="ECO:0000313" key="1">
    <source>
        <dbReference type="EMBL" id="HIS91558.1"/>
    </source>
</evidence>
<organism evidence="1 2">
    <name type="scientific">Candidatus Alectryocaccomicrobium excrementavium</name>
    <dbReference type="NCBI Taxonomy" id="2840668"/>
    <lineage>
        <taxon>Bacteria</taxon>
        <taxon>Bacillati</taxon>
        <taxon>Bacillota</taxon>
        <taxon>Clostridia</taxon>
        <taxon>Candidatus Alectryocaccomicrobium</taxon>
    </lineage>
</organism>
<evidence type="ECO:0000313" key="2">
    <source>
        <dbReference type="Proteomes" id="UP000824140"/>
    </source>
</evidence>
<proteinExistence type="predicted"/>
<feature type="non-terminal residue" evidence="1">
    <location>
        <position position="215"/>
    </location>
</feature>
<accession>A0A9D1K655</accession>